<dbReference type="InterPro" id="IPR011059">
    <property type="entry name" value="Metal-dep_hydrolase_composite"/>
</dbReference>
<evidence type="ECO:0000313" key="2">
    <source>
        <dbReference type="EMBL" id="MCA0133315.1"/>
    </source>
</evidence>
<comment type="caution">
    <text evidence="2">The sequence shown here is derived from an EMBL/GenBank/DDBJ whole genome shotgun (WGS) entry which is preliminary data.</text>
</comment>
<dbReference type="Gene3D" id="3.10.310.70">
    <property type="match status" value="1"/>
</dbReference>
<dbReference type="Gene3D" id="3.20.20.140">
    <property type="entry name" value="Metal-dependent hydrolases"/>
    <property type="match status" value="1"/>
</dbReference>
<dbReference type="RefSeq" id="WP_224530007.1">
    <property type="nucleotide sequence ID" value="NZ_JAIUJR010000008.1"/>
</dbReference>
<dbReference type="InterPro" id="IPR033932">
    <property type="entry name" value="YtcJ-like"/>
</dbReference>
<sequence length="571" mass="63384">MNKNIFLLGIIAFLNIGCADSKKTEQTETNANLYYNGDIITMASVTPEYAEVVVEQDGKIVFVGSMKDAEDNYVGAKKINLNGNTMLPGFIDPHSHFEKVSNTMGQLNISPPPVGEVTNIPQILEMLKRYKIEKKIPDGEWIFAWGYDENLLEEGRHPTNKEIDEVLPNNPVYLDHTSGHMGVANGMALKMMNVTSESVNPPGGNIGRYPDSNEPNGLVQETAMYPFVGNMLQILETKAEGFFIATQNYYAENGITTAQDGLINRRKIKFYQKQADAGNMIIDLIALAGYSELEQNLKDSTITFNTYGNRFKVQGTKLIGDGSPQGKTAFFTKPYLTPVDGCEENCTGLPSLTQEAMNKLFITGYKNNNQLFIHCNGDASIDMAIAAHENACKVLEQSLDKDRRTVIIHSQFVRPDQLQKYVDYNILPSFFTNHAYFWGDVHIENLGKERAGFLSPIASADKLGIKYTNHSDATVTPLNPMMTVWSAVNRESRNGVIVGDAERATPYQALKAITIHAAYEHFDENLKGSLEPGKVADFVILEKNPLKVNPEDLKGVKVLKTIKDGKVIFGK</sequence>
<dbReference type="CDD" id="cd01300">
    <property type="entry name" value="YtcJ_like"/>
    <property type="match status" value="1"/>
</dbReference>
<evidence type="ECO:0000259" key="1">
    <source>
        <dbReference type="Pfam" id="PF07969"/>
    </source>
</evidence>
<dbReference type="InterPro" id="IPR032466">
    <property type="entry name" value="Metal_Hydrolase"/>
</dbReference>
<reference evidence="3" key="1">
    <citation type="submission" date="2023-07" db="EMBL/GenBank/DDBJ databases">
        <authorList>
            <person name="Yue Y."/>
        </authorList>
    </citation>
    <scope>NUCLEOTIDE SEQUENCE [LARGE SCALE GENOMIC DNA]</scope>
    <source>
        <strain evidence="3">D23</strain>
    </source>
</reference>
<dbReference type="Gene3D" id="2.30.40.10">
    <property type="entry name" value="Urease, subunit C, domain 1"/>
    <property type="match status" value="1"/>
</dbReference>
<dbReference type="SUPFAM" id="SSF51338">
    <property type="entry name" value="Composite domain of metallo-dependent hydrolases"/>
    <property type="match status" value="1"/>
</dbReference>
<gene>
    <name evidence="2" type="ORF">LBU54_12025</name>
</gene>
<organism evidence="2 3">
    <name type="scientific">Winogradskyella alexanderae</name>
    <dbReference type="NCBI Taxonomy" id="2877123"/>
    <lineage>
        <taxon>Bacteria</taxon>
        <taxon>Pseudomonadati</taxon>
        <taxon>Bacteroidota</taxon>
        <taxon>Flavobacteriia</taxon>
        <taxon>Flavobacteriales</taxon>
        <taxon>Flavobacteriaceae</taxon>
        <taxon>Winogradskyella</taxon>
    </lineage>
</organism>
<name>A0ABS7XTH6_9FLAO</name>
<keyword evidence="3" id="KW-1185">Reference proteome</keyword>
<dbReference type="PANTHER" id="PTHR22642:SF2">
    <property type="entry name" value="PROTEIN LONG AFTER FAR-RED 3"/>
    <property type="match status" value="1"/>
</dbReference>
<dbReference type="EMBL" id="JAIUJR010000008">
    <property type="protein sequence ID" value="MCA0133315.1"/>
    <property type="molecule type" value="Genomic_DNA"/>
</dbReference>
<evidence type="ECO:0000313" key="3">
    <source>
        <dbReference type="Proteomes" id="UP001198901"/>
    </source>
</evidence>
<accession>A0ABS7XTH6</accession>
<dbReference type="InterPro" id="IPR013108">
    <property type="entry name" value="Amidohydro_3"/>
</dbReference>
<dbReference type="PANTHER" id="PTHR22642">
    <property type="entry name" value="IMIDAZOLONEPROPIONASE"/>
    <property type="match status" value="1"/>
</dbReference>
<proteinExistence type="predicted"/>
<dbReference type="Pfam" id="PF07969">
    <property type="entry name" value="Amidohydro_3"/>
    <property type="match status" value="1"/>
</dbReference>
<feature type="domain" description="Amidohydrolase 3" evidence="1">
    <location>
        <begin position="79"/>
        <end position="569"/>
    </location>
</feature>
<protein>
    <submittedName>
        <fullName evidence="2">Amidohydrolase</fullName>
    </submittedName>
</protein>
<dbReference type="Proteomes" id="UP001198901">
    <property type="component" value="Unassembled WGS sequence"/>
</dbReference>
<dbReference type="SUPFAM" id="SSF51556">
    <property type="entry name" value="Metallo-dependent hydrolases"/>
    <property type="match status" value="1"/>
</dbReference>